<dbReference type="EMBL" id="QRTJ01000015">
    <property type="protein sequence ID" value="RGQ67353.1"/>
    <property type="molecule type" value="Genomic_DNA"/>
</dbReference>
<comment type="caution">
    <text evidence="11">The sequence shown here is derived from an EMBL/GenBank/DDBJ whole genome shotgun (WGS) entry which is preliminary data.</text>
</comment>
<protein>
    <recommendedName>
        <fullName evidence="6 9">Aminopyrimidine aminohydrolase</fullName>
        <ecNumber evidence="5 9">3.5.99.2</ecNumber>
    </recommendedName>
</protein>
<comment type="function">
    <text evidence="9">Catalyzes an amino-pyrimidine hydrolysis reaction at the C5' of the pyrimidine moiety of thiamine compounds, a reaction that is part of a thiamine salvage pathway.</text>
</comment>
<proteinExistence type="inferred from homology"/>
<keyword evidence="7 9" id="KW-0784">Thiamine biosynthesis</keyword>
<dbReference type="EC" id="3.5.99.2" evidence="5 9"/>
<dbReference type="SUPFAM" id="SSF48613">
    <property type="entry name" value="Heme oxygenase-like"/>
    <property type="match status" value="1"/>
</dbReference>
<comment type="catalytic activity">
    <reaction evidence="1 9">
        <text>4-amino-5-aminomethyl-2-methylpyrimidine + H2O = 4-amino-5-hydroxymethyl-2-methylpyrimidine + NH4(+)</text>
        <dbReference type="Rhea" id="RHEA:31799"/>
        <dbReference type="ChEBI" id="CHEBI:15377"/>
        <dbReference type="ChEBI" id="CHEBI:16892"/>
        <dbReference type="ChEBI" id="CHEBI:28938"/>
        <dbReference type="ChEBI" id="CHEBI:63416"/>
        <dbReference type="EC" id="3.5.99.2"/>
    </reaction>
</comment>
<dbReference type="InterPro" id="IPR016084">
    <property type="entry name" value="Haem_Oase-like_multi-hlx"/>
</dbReference>
<dbReference type="GO" id="GO:0009229">
    <property type="term" value="P:thiamine diphosphate biosynthetic process"/>
    <property type="evidence" value="ECO:0007669"/>
    <property type="project" value="UniProtKB-UniPathway"/>
</dbReference>
<accession>A0A412C2S1</accession>
<dbReference type="PANTHER" id="PTHR43198">
    <property type="entry name" value="BIFUNCTIONAL TH2 PROTEIN"/>
    <property type="match status" value="1"/>
</dbReference>
<evidence type="ECO:0000256" key="9">
    <source>
        <dbReference type="RuleBase" id="RU363093"/>
    </source>
</evidence>
<dbReference type="InterPro" id="IPR004305">
    <property type="entry name" value="Thiaminase-2/PQQC"/>
</dbReference>
<organism evidence="11 12">
    <name type="scientific">Mediterraneibacter gnavus</name>
    <name type="common">Ruminococcus gnavus</name>
    <dbReference type="NCBI Taxonomy" id="33038"/>
    <lineage>
        <taxon>Bacteria</taxon>
        <taxon>Bacillati</taxon>
        <taxon>Bacillota</taxon>
        <taxon>Clostridia</taxon>
        <taxon>Lachnospirales</taxon>
        <taxon>Lachnospiraceae</taxon>
        <taxon>Mediterraneibacter</taxon>
    </lineage>
</organism>
<sequence>MLYRKEVVMVDIKILRNTSDKIWQSCYQHPFVQEIGKGTLSREKFEFFLIQDYKFLLEYIKILSLEISKTNHKDVLYDLIEIQKKTFEGIKVHEQYLNAFEISEDRVNKAKIGLYNDAYISSLRNVTESKGVIEFLAAILPCPWSYHDFACKLIEINKKSLHQNPYKTWIQNYANKKTYLYIQEKLEEYSNKQKCEEIETLQKIFIRSLEYEYLFWDMCYRQTYNF</sequence>
<evidence type="ECO:0000256" key="5">
    <source>
        <dbReference type="ARBA" id="ARBA00012684"/>
    </source>
</evidence>
<dbReference type="InterPro" id="IPR027574">
    <property type="entry name" value="Thiaminase_II"/>
</dbReference>
<evidence type="ECO:0000256" key="7">
    <source>
        <dbReference type="ARBA" id="ARBA00022977"/>
    </source>
</evidence>
<dbReference type="NCBIfam" id="TIGR04306">
    <property type="entry name" value="salvage_TenA"/>
    <property type="match status" value="1"/>
</dbReference>
<comment type="pathway">
    <text evidence="2 9">Cofactor biosynthesis; thiamine diphosphate biosynthesis.</text>
</comment>
<evidence type="ECO:0000256" key="2">
    <source>
        <dbReference type="ARBA" id="ARBA00004948"/>
    </source>
</evidence>
<evidence type="ECO:0000313" key="12">
    <source>
        <dbReference type="Proteomes" id="UP000286137"/>
    </source>
</evidence>
<dbReference type="Gene3D" id="1.20.910.10">
    <property type="entry name" value="Heme oxygenase-like"/>
    <property type="match status" value="1"/>
</dbReference>
<evidence type="ECO:0000256" key="8">
    <source>
        <dbReference type="ARBA" id="ARBA00048337"/>
    </source>
</evidence>
<dbReference type="Proteomes" id="UP000286137">
    <property type="component" value="Unassembled WGS sequence"/>
</dbReference>
<evidence type="ECO:0000313" key="11">
    <source>
        <dbReference type="EMBL" id="RGQ67353.1"/>
    </source>
</evidence>
<keyword evidence="9" id="KW-0378">Hydrolase</keyword>
<comment type="catalytic activity">
    <reaction evidence="8 9">
        <text>thiamine + H2O = 5-(2-hydroxyethyl)-4-methylthiazole + 4-amino-5-hydroxymethyl-2-methylpyrimidine + H(+)</text>
        <dbReference type="Rhea" id="RHEA:17509"/>
        <dbReference type="ChEBI" id="CHEBI:15377"/>
        <dbReference type="ChEBI" id="CHEBI:15378"/>
        <dbReference type="ChEBI" id="CHEBI:16892"/>
        <dbReference type="ChEBI" id="CHEBI:17957"/>
        <dbReference type="ChEBI" id="CHEBI:18385"/>
        <dbReference type="EC" id="3.5.99.2"/>
    </reaction>
</comment>
<comment type="subunit">
    <text evidence="4">Homotetramer.</text>
</comment>
<evidence type="ECO:0000259" key="10">
    <source>
        <dbReference type="Pfam" id="PF03070"/>
    </source>
</evidence>
<name>A0A412C2S1_MEDGN</name>
<comment type="similarity">
    <text evidence="3 9">Belongs to the TenA family.</text>
</comment>
<gene>
    <name evidence="11" type="primary">tenA</name>
    <name evidence="11" type="ORF">DWY88_08965</name>
</gene>
<dbReference type="InterPro" id="IPR050967">
    <property type="entry name" value="Thiamine_Salvage_TenA"/>
</dbReference>
<dbReference type="GO" id="GO:0009228">
    <property type="term" value="P:thiamine biosynthetic process"/>
    <property type="evidence" value="ECO:0007669"/>
    <property type="project" value="UniProtKB-KW"/>
</dbReference>
<dbReference type="AlphaFoldDB" id="A0A412C2S1"/>
<evidence type="ECO:0000256" key="4">
    <source>
        <dbReference type="ARBA" id="ARBA00011881"/>
    </source>
</evidence>
<dbReference type="GO" id="GO:0050334">
    <property type="term" value="F:thiaminase activity"/>
    <property type="evidence" value="ECO:0007669"/>
    <property type="project" value="UniProtKB-EC"/>
</dbReference>
<reference evidence="11 12" key="1">
    <citation type="submission" date="2018-08" db="EMBL/GenBank/DDBJ databases">
        <title>A genome reference for cultivated species of the human gut microbiota.</title>
        <authorList>
            <person name="Zou Y."/>
            <person name="Xue W."/>
            <person name="Luo G."/>
        </authorList>
    </citation>
    <scope>NUCLEOTIDE SEQUENCE [LARGE SCALE GENOMIC DNA]</scope>
    <source>
        <strain evidence="11 12">AF27-4BH</strain>
    </source>
</reference>
<dbReference type="GO" id="GO:0005829">
    <property type="term" value="C:cytosol"/>
    <property type="evidence" value="ECO:0007669"/>
    <property type="project" value="TreeGrafter"/>
</dbReference>
<evidence type="ECO:0000256" key="6">
    <source>
        <dbReference type="ARBA" id="ARBA00013647"/>
    </source>
</evidence>
<dbReference type="PANTHER" id="PTHR43198:SF2">
    <property type="entry name" value="SI:CH1073-67J19.1-RELATED"/>
    <property type="match status" value="1"/>
</dbReference>
<evidence type="ECO:0000256" key="3">
    <source>
        <dbReference type="ARBA" id="ARBA00010264"/>
    </source>
</evidence>
<dbReference type="UniPathway" id="UPA00060"/>
<feature type="domain" description="Thiaminase-2/PQQC" evidence="10">
    <location>
        <begin position="20"/>
        <end position="221"/>
    </location>
</feature>
<evidence type="ECO:0000256" key="1">
    <source>
        <dbReference type="ARBA" id="ARBA00001881"/>
    </source>
</evidence>
<dbReference type="Pfam" id="PF03070">
    <property type="entry name" value="TENA_THI-4"/>
    <property type="match status" value="1"/>
</dbReference>